<protein>
    <submittedName>
        <fullName evidence="2">Putative virion structural protein</fullName>
    </submittedName>
</protein>
<keyword evidence="3" id="KW-1185">Reference proteome</keyword>
<evidence type="ECO:0000313" key="2">
    <source>
        <dbReference type="EMBL" id="QBZ70628.1"/>
    </source>
</evidence>
<organism evidence="2 3">
    <name type="scientific">Edwardsiella phage pEt-SU</name>
    <dbReference type="NCBI Taxonomy" id="2562142"/>
    <lineage>
        <taxon>Viruses</taxon>
        <taxon>Duplodnaviria</taxon>
        <taxon>Heunggongvirae</taxon>
        <taxon>Uroviricota</taxon>
        <taxon>Caudoviricetes</taxon>
        <taxon>Chimalliviridae</taxon>
        <taxon>Petsuvirus</taxon>
        <taxon>Petsuvirus pEtSU</taxon>
    </lineage>
</organism>
<proteinExistence type="predicted"/>
<reference evidence="2 3" key="1">
    <citation type="submission" date="2019-03" db="EMBL/GenBank/DDBJ databases">
        <authorList>
            <person name="Kim S.G."/>
            <person name="Park S.C."/>
        </authorList>
    </citation>
    <scope>NUCLEOTIDE SEQUENCE [LARGE SCALE GENOMIC DNA]</scope>
</reference>
<accession>A0A4D6DWM3</accession>
<keyword evidence="1" id="KW-0175">Coiled coil</keyword>
<sequence length="291" mass="33073">MIIISKTPKMDVLAAIDRERSLCQGLLDTIQLLKDSGTEAVNRVEGLVEKNAVFNSIQKELKRTMSPRATLLHETEEALKNIVMWLPKLRVRVEKSKSSVFDKETISFREKGVLETISSVNFYTRYASMVYDVLLTQAYKETPMQSYLSKVDLQFINDTAKYFMHLTVKFNDSVSNLDGMIEDLSEELYDETSAGILKGSLGDKAVSLQGLGPHELNPLYWWKVGVMKKDVSSIASSHEKIEMLASKIARLNNQRTGQEDPALERAIETYQNEIIKHQARIMDIEARYNGK</sequence>
<name>A0A4D6DWM3_9CAUD</name>
<evidence type="ECO:0000256" key="1">
    <source>
        <dbReference type="SAM" id="Coils"/>
    </source>
</evidence>
<dbReference type="Proteomes" id="UP000297195">
    <property type="component" value="Segment"/>
</dbReference>
<evidence type="ECO:0000313" key="3">
    <source>
        <dbReference type="Proteomes" id="UP000297195"/>
    </source>
</evidence>
<gene>
    <name evidence="2" type="ORF">pETSU_047</name>
</gene>
<feature type="coiled-coil region" evidence="1">
    <location>
        <begin position="234"/>
        <end position="287"/>
    </location>
</feature>
<dbReference type="EMBL" id="MK689364">
    <property type="protein sequence ID" value="QBZ70628.1"/>
    <property type="molecule type" value="Genomic_DNA"/>
</dbReference>